<evidence type="ECO:0000313" key="1">
    <source>
        <dbReference type="EMBL" id="HGT82555.1"/>
    </source>
</evidence>
<dbReference type="PIRSF" id="PIRSF009433">
    <property type="entry name" value="DUF1464"/>
    <property type="match status" value="1"/>
</dbReference>
<protein>
    <submittedName>
        <fullName evidence="1">DUF1464 domain-containing protein</fullName>
    </submittedName>
</protein>
<dbReference type="AlphaFoldDB" id="A0A7J3M2G6"/>
<reference evidence="1" key="1">
    <citation type="journal article" date="2020" name="mSystems">
        <title>Genome- and Community-Level Interaction Insights into Carbon Utilization and Element Cycling Functions of Hydrothermarchaeota in Hydrothermal Sediment.</title>
        <authorList>
            <person name="Zhou Z."/>
            <person name="Liu Y."/>
            <person name="Xu W."/>
            <person name="Pan J."/>
            <person name="Luo Z.H."/>
            <person name="Li M."/>
        </authorList>
    </citation>
    <scope>NUCLEOTIDE SEQUENCE [LARGE SCALE GENOMIC DNA]</scope>
    <source>
        <strain evidence="1">SpSt-587</strain>
    </source>
</reference>
<organism evidence="1">
    <name type="scientific">Archaeoglobus fulgidus</name>
    <dbReference type="NCBI Taxonomy" id="2234"/>
    <lineage>
        <taxon>Archaea</taxon>
        <taxon>Methanobacteriati</taxon>
        <taxon>Methanobacteriota</taxon>
        <taxon>Archaeoglobi</taxon>
        <taxon>Archaeoglobales</taxon>
        <taxon>Archaeoglobaceae</taxon>
        <taxon>Archaeoglobus</taxon>
    </lineage>
</organism>
<dbReference type="InterPro" id="IPR009927">
    <property type="entry name" value="DUF1464"/>
</dbReference>
<dbReference type="EMBL" id="DSYZ01000053">
    <property type="protein sequence ID" value="HGT82555.1"/>
    <property type="molecule type" value="Genomic_DNA"/>
</dbReference>
<proteinExistence type="predicted"/>
<sequence length="335" mass="37298">MTSAGVDAGTKDYEIVVVRRNDCEVYRFRSESVKENASEFIETLQSLEVDAIAGLSGYGLPIKKFSELSDYEIFLMTLNLDTEKAMGLRSLIRELRNKDLNLYTIPGVIHLPTIPKWRKFNKLDLGTYDKLCSAVLAVFEFLAEKRLEEQNFLLAEVGYGFTSVLAVKGGKIVDALGGTSGFSGYSSLGSMDAELAYLLGEFPKEIVFSGGVRDYVLENNGDEIEILSEFVLKDLKALEISAGKAELCFLSGRFAREVEPVISEFYETRILHGFCDAKQSAQGAAIIANAIANGEFRKVVEHMEIFSAKECIFDNLSEKVRKKVLERVSKILELQ</sequence>
<comment type="caution">
    <text evidence="1">The sequence shown here is derived from an EMBL/GenBank/DDBJ whole genome shotgun (WGS) entry which is preliminary data.</text>
</comment>
<dbReference type="Pfam" id="PF07318">
    <property type="entry name" value="DUF1464"/>
    <property type="match status" value="1"/>
</dbReference>
<name>A0A7J3M2G6_ARCFL</name>
<gene>
    <name evidence="1" type="ORF">ENT52_02355</name>
</gene>
<accession>A0A7J3M2G6</accession>